<proteinExistence type="predicted"/>
<keyword evidence="1" id="KW-0812">Transmembrane</keyword>
<keyword evidence="4" id="KW-1185">Reference proteome</keyword>
<feature type="transmembrane region" description="Helical" evidence="1">
    <location>
        <begin position="74"/>
        <end position="91"/>
    </location>
</feature>
<accession>A0A1T4LC95</accession>
<dbReference type="NCBIfam" id="NF037970">
    <property type="entry name" value="vanZ_1"/>
    <property type="match status" value="1"/>
</dbReference>
<evidence type="ECO:0000259" key="2">
    <source>
        <dbReference type="Pfam" id="PF04892"/>
    </source>
</evidence>
<dbReference type="Proteomes" id="UP000196365">
    <property type="component" value="Unassembled WGS sequence"/>
</dbReference>
<sequence length="158" mass="18273">MLDFKDTNFSWVGVLLWMIVIFCFSAQPANQSAGLSSKITQVMISIIEKWTPLDITTFLEEEKKELIHHIIRKMAHILLYFVLGFLITNAFRNNEKMEGVTLVFAFLICLFYAFSDEFHQLYVPGRSGQIKDVFIDSGGSFLGISGYYIIFKFKKKNF</sequence>
<name>A0A1T4LC95_9FIRM</name>
<feature type="transmembrane region" description="Helical" evidence="1">
    <location>
        <begin position="9"/>
        <end position="27"/>
    </location>
</feature>
<dbReference type="InterPro" id="IPR006976">
    <property type="entry name" value="VanZ-like"/>
</dbReference>
<feature type="transmembrane region" description="Helical" evidence="1">
    <location>
        <begin position="98"/>
        <end position="114"/>
    </location>
</feature>
<organism evidence="3 4">
    <name type="scientific">Garciella nitratireducens DSM 15102</name>
    <dbReference type="NCBI Taxonomy" id="1121911"/>
    <lineage>
        <taxon>Bacteria</taxon>
        <taxon>Bacillati</taxon>
        <taxon>Bacillota</taxon>
        <taxon>Clostridia</taxon>
        <taxon>Eubacteriales</taxon>
        <taxon>Eubacteriaceae</taxon>
        <taxon>Garciella</taxon>
    </lineage>
</organism>
<dbReference type="EMBL" id="FUWV01000004">
    <property type="protein sequence ID" value="SJZ52168.1"/>
    <property type="molecule type" value="Genomic_DNA"/>
</dbReference>
<protein>
    <submittedName>
        <fullName evidence="3">VanZ like family protein</fullName>
    </submittedName>
</protein>
<dbReference type="RefSeq" id="WP_242960210.1">
    <property type="nucleotide sequence ID" value="NZ_FUWV01000004.1"/>
</dbReference>
<dbReference type="InterPro" id="IPR016747">
    <property type="entry name" value="Phosphotransbutyrylase"/>
</dbReference>
<keyword evidence="1" id="KW-1133">Transmembrane helix</keyword>
<feature type="domain" description="VanZ-like" evidence="2">
    <location>
        <begin position="12"/>
        <end position="150"/>
    </location>
</feature>
<dbReference type="Pfam" id="PF04892">
    <property type="entry name" value="VanZ"/>
    <property type="match status" value="1"/>
</dbReference>
<feature type="transmembrane region" description="Helical" evidence="1">
    <location>
        <begin position="134"/>
        <end position="151"/>
    </location>
</feature>
<dbReference type="PIRSF" id="PIRSF019083">
    <property type="entry name" value="UCP019083_VanZ"/>
    <property type="match status" value="1"/>
</dbReference>
<keyword evidence="1" id="KW-0472">Membrane</keyword>
<dbReference type="AlphaFoldDB" id="A0A1T4LC95"/>
<gene>
    <name evidence="3" type="ORF">SAMN02745973_00885</name>
</gene>
<reference evidence="3 4" key="1">
    <citation type="submission" date="2017-02" db="EMBL/GenBank/DDBJ databases">
        <authorList>
            <person name="Peterson S.W."/>
        </authorList>
    </citation>
    <scope>NUCLEOTIDE SEQUENCE [LARGE SCALE GENOMIC DNA]</scope>
    <source>
        <strain evidence="3 4">DSM 15102</strain>
    </source>
</reference>
<evidence type="ECO:0000313" key="3">
    <source>
        <dbReference type="EMBL" id="SJZ52168.1"/>
    </source>
</evidence>
<evidence type="ECO:0000313" key="4">
    <source>
        <dbReference type="Proteomes" id="UP000196365"/>
    </source>
</evidence>
<evidence type="ECO:0000256" key="1">
    <source>
        <dbReference type="SAM" id="Phobius"/>
    </source>
</evidence>